<feature type="transmembrane region" description="Helical" evidence="1">
    <location>
        <begin position="162"/>
        <end position="181"/>
    </location>
</feature>
<reference evidence="2" key="1">
    <citation type="journal article" date="2020" name="mSystems">
        <title>Genome- and Community-Level Interaction Insights into Carbon Utilization and Element Cycling Functions of Hydrothermarchaeota in Hydrothermal Sediment.</title>
        <authorList>
            <person name="Zhou Z."/>
            <person name="Liu Y."/>
            <person name="Xu W."/>
            <person name="Pan J."/>
            <person name="Luo Z.H."/>
            <person name="Li M."/>
        </authorList>
    </citation>
    <scope>NUCLEOTIDE SEQUENCE [LARGE SCALE GENOMIC DNA]</scope>
    <source>
        <strain evidence="2">SpSt-381</strain>
    </source>
</reference>
<keyword evidence="1" id="KW-1133">Transmembrane helix</keyword>
<keyword evidence="1" id="KW-0812">Transmembrane</keyword>
<evidence type="ECO:0000313" key="2">
    <source>
        <dbReference type="EMBL" id="HGZ43699.1"/>
    </source>
</evidence>
<proteinExistence type="predicted"/>
<feature type="transmembrane region" description="Helical" evidence="1">
    <location>
        <begin position="6"/>
        <end position="23"/>
    </location>
</feature>
<feature type="transmembrane region" description="Helical" evidence="1">
    <location>
        <begin position="130"/>
        <end position="150"/>
    </location>
</feature>
<dbReference type="EMBL" id="DSQF01000020">
    <property type="protein sequence ID" value="HGZ43699.1"/>
    <property type="molecule type" value="Genomic_DNA"/>
</dbReference>
<protein>
    <submittedName>
        <fullName evidence="2">Uncharacterized protein</fullName>
    </submittedName>
</protein>
<name>A0A832I4Y9_UNCEI</name>
<feature type="transmembrane region" description="Helical" evidence="1">
    <location>
        <begin position="94"/>
        <end position="118"/>
    </location>
</feature>
<gene>
    <name evidence="2" type="ORF">ENR23_09795</name>
</gene>
<accession>A0A832I4Y9</accession>
<dbReference type="AlphaFoldDB" id="A0A832I4Y9"/>
<feature type="transmembrane region" description="Helical" evidence="1">
    <location>
        <begin position="55"/>
        <end position="74"/>
    </location>
</feature>
<dbReference type="SUPFAM" id="SSF53335">
    <property type="entry name" value="S-adenosyl-L-methionine-dependent methyltransferases"/>
    <property type="match status" value="1"/>
</dbReference>
<dbReference type="InterPro" id="IPR029063">
    <property type="entry name" value="SAM-dependent_MTases_sf"/>
</dbReference>
<evidence type="ECO:0000256" key="1">
    <source>
        <dbReference type="SAM" id="Phobius"/>
    </source>
</evidence>
<feature type="transmembrane region" description="Helical" evidence="1">
    <location>
        <begin position="30"/>
        <end position="49"/>
    </location>
</feature>
<dbReference type="Gene3D" id="3.40.50.150">
    <property type="entry name" value="Vaccinia Virus protein VP39"/>
    <property type="match status" value="1"/>
</dbReference>
<comment type="caution">
    <text evidence="2">The sequence shown here is derived from an EMBL/GenBank/DDBJ whole genome shotgun (WGS) entry which is preliminary data.</text>
</comment>
<keyword evidence="1" id="KW-0472">Membrane</keyword>
<organism evidence="2">
    <name type="scientific">Eiseniibacteriota bacterium</name>
    <dbReference type="NCBI Taxonomy" id="2212470"/>
    <lineage>
        <taxon>Bacteria</taxon>
        <taxon>Candidatus Eiseniibacteriota</taxon>
    </lineage>
</organism>
<sequence length="501" mass="53292">MPCPFASLVGLGASLGGAHTLLVRDRAWRLAAWCALALLAGGWAAYFAWWRTGAFRIALEVLSVAAIVAGALRVRRLRRTRGWTPPLHATLTRLSAAVWTVAGAPAVLALKTALAVAAAGEWLGLVHVPAAAYAALGAAFAVAVAARLAALRRARRERAPRAATLALLPAAIALAAALAPAPARAAGTDTALVQLRAEAKALAPLARTALGRRFLEATAHLPAIPTRQVYHDSARTRWYADHEARALPDSARARLVPRALDEGFYYTTRYGSPLAYLRALEILAGVGLDDVAGRRIADFGYGSIGHLRLLASLGADVHGIDVDPMLRAIYAWPGDQGRVAGAGDTAGTLTLHAGLFPAGRDIARAVGAGYDVFMSKNTLKRGYIHPEQKADPRTLVHLGVSDTAYVRHVAAILKPAGLFLIYNLSPAPNAPGTPYRPWADGRSPFPRELLEAEGLEVLAFELDDTPNARAVARALGWDRGPGAMDLEKDLFAQFTLARRRR</sequence>